<dbReference type="GO" id="GO:0036297">
    <property type="term" value="P:interstrand cross-link repair"/>
    <property type="evidence" value="ECO:0007669"/>
    <property type="project" value="TreeGrafter"/>
</dbReference>
<sequence>MATARSGRWEGSDAALHNEMAMTTGRRSSSRRRRRIFYLLGSLGRGYGLLGDGLCYWATLTCERGGIAWAQLLRWMAANGCDGVTADSSRWAGADCRRSDSIPASESADEEDETPQAVAGSRSKETADDPIPFQVRVVAPRADDSAASESADEEDETPQAVAGSRSKEPSDPIGRFTIKPSSRVVSPRRRPFLTLKSDPMGTDIAAGDGEARSPLPVPDGLDGNGFPTTNSDDASSSSFAADFYRSGADWSSLRAAPAPLEEGSGKKERPGGFLVQRNLFQAWGIEKPRRREEARGGGAGASSSATPSPCRKRHRGGEMEVKPLACPFYKKIPGTPFTVDAFRYGVVEGSHAYFLSHFHHDHYGGLTKKWCHGPIYCTVITARLVKMCLSVNSEYICPLELDKEYVIEGVAVTLLEANHCPGAALIHFRLGDGKTYLHTGDFRASKSMQLHPLLQIGRINLLYLDTTYCSPKYKFPPKEDVIDFVVRTAQRYLQKEPKTLIVVGAYSIGKENVYLAISKALEVPIYTDPSRRRILHSFGWSDLSKRICSCNQSSLLHVLPLSSVRHENLKRYLETLNQRFVAVLAFRPTGWSFSESTGKQLDLIKPSSSGRVTIYGVPYSEHSSFTELRDFVMFLRPEKVIPTVNVGNATSRDKMRAHFQEWLRGL</sequence>
<feature type="transmembrane region" description="Helical" evidence="7">
    <location>
        <begin position="36"/>
        <end position="59"/>
    </location>
</feature>
<feature type="region of interest" description="Disordered" evidence="6">
    <location>
        <begin position="95"/>
        <end position="236"/>
    </location>
</feature>
<dbReference type="GO" id="GO:0006303">
    <property type="term" value="P:double-strand break repair via nonhomologous end joining"/>
    <property type="evidence" value="ECO:0007669"/>
    <property type="project" value="TreeGrafter"/>
</dbReference>
<evidence type="ECO:0000256" key="2">
    <source>
        <dbReference type="ARBA" id="ARBA00010304"/>
    </source>
</evidence>
<evidence type="ECO:0000256" key="7">
    <source>
        <dbReference type="SAM" id="Phobius"/>
    </source>
</evidence>
<feature type="domain" description="DNA repair metallo-beta-lactamase" evidence="8">
    <location>
        <begin position="543"/>
        <end position="648"/>
    </location>
</feature>
<keyword evidence="3" id="KW-0227">DNA damage</keyword>
<dbReference type="Gene3D" id="3.40.50.12650">
    <property type="match status" value="1"/>
</dbReference>
<dbReference type="AlphaFoldDB" id="J3LXG6"/>
<dbReference type="Gene3D" id="3.60.15.10">
    <property type="entry name" value="Ribonuclease Z/Hydroxyacylglutathione hydrolase-like"/>
    <property type="match status" value="1"/>
</dbReference>
<organism evidence="9">
    <name type="scientific">Oryza brachyantha</name>
    <name type="common">malo sina</name>
    <dbReference type="NCBI Taxonomy" id="4533"/>
    <lineage>
        <taxon>Eukaryota</taxon>
        <taxon>Viridiplantae</taxon>
        <taxon>Streptophyta</taxon>
        <taxon>Embryophyta</taxon>
        <taxon>Tracheophyta</taxon>
        <taxon>Spermatophyta</taxon>
        <taxon>Magnoliopsida</taxon>
        <taxon>Liliopsida</taxon>
        <taxon>Poales</taxon>
        <taxon>Poaceae</taxon>
        <taxon>BOP clade</taxon>
        <taxon>Oryzoideae</taxon>
        <taxon>Oryzeae</taxon>
        <taxon>Oryzinae</taxon>
        <taxon>Oryza</taxon>
    </lineage>
</organism>
<evidence type="ECO:0000256" key="5">
    <source>
        <dbReference type="ARBA" id="ARBA00023242"/>
    </source>
</evidence>
<keyword evidence="4" id="KW-0234">DNA repair</keyword>
<dbReference type="STRING" id="4533.J3LXG6"/>
<accession>J3LXG6</accession>
<evidence type="ECO:0000313" key="9">
    <source>
        <dbReference type="EnsemblPlants" id="OB04G18410.1"/>
    </source>
</evidence>
<dbReference type="HOGENOM" id="CLU_005260_2_2_1"/>
<dbReference type="GO" id="GO:0005634">
    <property type="term" value="C:nucleus"/>
    <property type="evidence" value="ECO:0007669"/>
    <property type="project" value="UniProtKB-SubCell"/>
</dbReference>
<evidence type="ECO:0000256" key="1">
    <source>
        <dbReference type="ARBA" id="ARBA00004123"/>
    </source>
</evidence>
<evidence type="ECO:0000259" key="8">
    <source>
        <dbReference type="Pfam" id="PF07522"/>
    </source>
</evidence>
<evidence type="ECO:0000256" key="3">
    <source>
        <dbReference type="ARBA" id="ARBA00022763"/>
    </source>
</evidence>
<dbReference type="OMA" id="NERTHFT"/>
<dbReference type="EnsemblPlants" id="OB04G18410.1">
    <property type="protein sequence ID" value="OB04G18410.1"/>
    <property type="gene ID" value="OB04G18410"/>
</dbReference>
<keyword evidence="7" id="KW-1133">Transmembrane helix</keyword>
<dbReference type="InterPro" id="IPR011084">
    <property type="entry name" value="DRMBL"/>
</dbReference>
<dbReference type="PANTHER" id="PTHR23240">
    <property type="entry name" value="DNA CROSS-LINK REPAIR PROTEIN PSO2/SNM1-RELATED"/>
    <property type="match status" value="1"/>
</dbReference>
<feature type="region of interest" description="Disordered" evidence="6">
    <location>
        <begin position="285"/>
        <end position="316"/>
    </location>
</feature>
<dbReference type="PANTHER" id="PTHR23240:SF36">
    <property type="entry name" value="DNA CROSS-LINK REPAIR PROTEIN SNM1"/>
    <property type="match status" value="1"/>
</dbReference>
<dbReference type="eggNOG" id="KOG1361">
    <property type="taxonomic scope" value="Eukaryota"/>
</dbReference>
<dbReference type="Proteomes" id="UP000006038">
    <property type="component" value="Chromosome 4"/>
</dbReference>
<keyword evidence="5" id="KW-0539">Nucleus</keyword>
<dbReference type="FunFam" id="3.60.15.10:FF:000010">
    <property type="entry name" value="DNA cross-link repair 1A"/>
    <property type="match status" value="1"/>
</dbReference>
<comment type="subcellular location">
    <subcellularLocation>
        <location evidence="1">Nucleus</location>
    </subcellularLocation>
</comment>
<reference evidence="9" key="2">
    <citation type="submission" date="2013-04" db="UniProtKB">
        <authorList>
            <consortium name="EnsemblPlants"/>
        </authorList>
    </citation>
    <scope>IDENTIFICATION</scope>
</reference>
<dbReference type="InterPro" id="IPR036866">
    <property type="entry name" value="RibonucZ/Hydroxyglut_hydro"/>
</dbReference>
<keyword evidence="7" id="KW-0812">Transmembrane</keyword>
<evidence type="ECO:0000256" key="6">
    <source>
        <dbReference type="SAM" id="MobiDB-lite"/>
    </source>
</evidence>
<reference evidence="9" key="1">
    <citation type="journal article" date="2013" name="Nat. Commun.">
        <title>Whole-genome sequencing of Oryza brachyantha reveals mechanisms underlying Oryza genome evolution.</title>
        <authorList>
            <person name="Chen J."/>
            <person name="Huang Q."/>
            <person name="Gao D."/>
            <person name="Wang J."/>
            <person name="Lang Y."/>
            <person name="Liu T."/>
            <person name="Li B."/>
            <person name="Bai Z."/>
            <person name="Luis Goicoechea J."/>
            <person name="Liang C."/>
            <person name="Chen C."/>
            <person name="Zhang W."/>
            <person name="Sun S."/>
            <person name="Liao Y."/>
            <person name="Zhang X."/>
            <person name="Yang L."/>
            <person name="Song C."/>
            <person name="Wang M."/>
            <person name="Shi J."/>
            <person name="Liu G."/>
            <person name="Liu J."/>
            <person name="Zhou H."/>
            <person name="Zhou W."/>
            <person name="Yu Q."/>
            <person name="An N."/>
            <person name="Chen Y."/>
            <person name="Cai Q."/>
            <person name="Wang B."/>
            <person name="Liu B."/>
            <person name="Min J."/>
            <person name="Huang Y."/>
            <person name="Wu H."/>
            <person name="Li Z."/>
            <person name="Zhang Y."/>
            <person name="Yin Y."/>
            <person name="Song W."/>
            <person name="Jiang J."/>
            <person name="Jackson S.A."/>
            <person name="Wing R.A."/>
            <person name="Wang J."/>
            <person name="Chen M."/>
        </authorList>
    </citation>
    <scope>NUCLEOTIDE SEQUENCE [LARGE SCALE GENOMIC DNA]</scope>
    <source>
        <strain evidence="9">cv. IRGC 101232</strain>
    </source>
</reference>
<dbReference type="GO" id="GO:0003684">
    <property type="term" value="F:damaged DNA binding"/>
    <property type="evidence" value="ECO:0007669"/>
    <property type="project" value="TreeGrafter"/>
</dbReference>
<name>J3LXG6_ORYBR</name>
<dbReference type="Pfam" id="PF07522">
    <property type="entry name" value="DRMBL"/>
    <property type="match status" value="1"/>
</dbReference>
<feature type="compositionally biased region" description="Basic and acidic residues" evidence="6">
    <location>
        <begin position="286"/>
        <end position="295"/>
    </location>
</feature>
<dbReference type="GO" id="GO:0035312">
    <property type="term" value="F:5'-3' DNA exonuclease activity"/>
    <property type="evidence" value="ECO:0007669"/>
    <property type="project" value="TreeGrafter"/>
</dbReference>
<dbReference type="CDD" id="cd16273">
    <property type="entry name" value="SNM1A-1C-like_MBL-fold"/>
    <property type="match status" value="1"/>
</dbReference>
<dbReference type="FunFam" id="3.40.50.12650:FF:000001">
    <property type="entry name" value="DNA cross-link repair 1A"/>
    <property type="match status" value="1"/>
</dbReference>
<dbReference type="Gramene" id="OB04G18410.1">
    <property type="protein sequence ID" value="OB04G18410.1"/>
    <property type="gene ID" value="OB04G18410"/>
</dbReference>
<keyword evidence="7" id="KW-0472">Membrane</keyword>
<evidence type="ECO:0000313" key="10">
    <source>
        <dbReference type="Proteomes" id="UP000006038"/>
    </source>
</evidence>
<evidence type="ECO:0000256" key="4">
    <source>
        <dbReference type="ARBA" id="ARBA00023204"/>
    </source>
</evidence>
<proteinExistence type="inferred from homology"/>
<comment type="similarity">
    <text evidence="2">Belongs to the DNA repair metallo-beta-lactamase (DRMBL) family.</text>
</comment>
<protein>
    <recommendedName>
        <fullName evidence="8">DNA repair metallo-beta-lactamase domain-containing protein</fullName>
    </recommendedName>
</protein>
<dbReference type="SUPFAM" id="SSF56281">
    <property type="entry name" value="Metallo-hydrolase/oxidoreductase"/>
    <property type="match status" value="1"/>
</dbReference>
<keyword evidence="10" id="KW-1185">Reference proteome</keyword>